<sequence>MARPADRAGRRADGVRTERWDEMQRRLARKAGQVATFEDTPRLLKAAEEPEAWEELLQTWPEALGPASRLRPTTGSSWVETKDVPSLEELLPWIRDALGADFVRENFHQLAVRDRGPLASRDPAPCLKRRPSGAKTPPRLQLEGPKTLRESLEKFMASLQGGQDQRLVDLLGVERQPRTVARQHYDLNKDPRVAVDEFVLATRKAERRLNARKLAAWGASELVLDRGSSPDRARAMRSAGRVSSQSDEPEQMSPRGRRATARSDRLGAAEAGQDQMRSHLLERLDYLHTCRGSMGESLYAQQRHRLEMQAHLRAAEKYSLEEKPPEVRCAYSAQVRGGKSTAKELSKVSHVFRPATAPELVQSARGSGSKVPPLELPPKPTQTQAFGRQWQRVLLCEVSVRNPPAMGSGTISIGQSSQRGTQGNTQEPGRRLPNSSDGRSLEFHRFPLTDRIAQTLCELSVPARTWPAAVQNEDLPPMQGAGSQSHMASVCGCRAVFVFVLSPIRSKNLASVGGAFAAKFPSMQGGARGQGQVVRAPQAKPAAKAAAVAKANNALPKSVGRPPKQEKPEQEEAFLSAQKEWAATLHLEHRIAVRHQWYSCKRGYKVLLWCNSCTKCAELSGGWRVADFVHFIGACLRQKRQQVDDETIQVYRAGFPQTIRKHAVDKSWAPYLVSWVHVLRAFPSALLFHGIVERLLESLVAAGEGSCATAFRQHYLTRASAVAFNVRGNDDLTVADWWAGLRRLQPGSASGTQAQESWHRHALKKYIVDLRQDVGSFVASLSSFTSSRLQQLKLQSPLLPDVPVEPFPDKFVLEDSVFADEVGGVWCCMRKTLATFCKKNKTWQTERVRRQLWMAQMESESQCLTVFGLYMSEFMARNQRLHAENRSNIQRLEDLRSAGAMVFPQDQAPADLCASAEAVMLGQFDGTARKEPQWEPLQEVWTSLGAFGALERAGPSARRCSGEWVLLQSLPDPEALGFWQAGGFKNVQRRAPQPCTHASAAERATLPVAAEKWLRLLDAKEDSSEGSEDSEEGSEDEERFRDFEPTTASARLAASLR</sequence>
<evidence type="ECO:0000256" key="1">
    <source>
        <dbReference type="SAM" id="MobiDB-lite"/>
    </source>
</evidence>
<gene>
    <name evidence="2" type="ORF">SCF082_LOCUS43603</name>
</gene>
<feature type="compositionally biased region" description="Low complexity" evidence="1">
    <location>
        <begin position="407"/>
        <end position="420"/>
    </location>
</feature>
<organism evidence="2 3">
    <name type="scientific">Durusdinium trenchii</name>
    <dbReference type="NCBI Taxonomy" id="1381693"/>
    <lineage>
        <taxon>Eukaryota</taxon>
        <taxon>Sar</taxon>
        <taxon>Alveolata</taxon>
        <taxon>Dinophyceae</taxon>
        <taxon>Suessiales</taxon>
        <taxon>Symbiodiniaceae</taxon>
        <taxon>Durusdinium</taxon>
    </lineage>
</organism>
<dbReference type="EMBL" id="CAXAMM010040351">
    <property type="protein sequence ID" value="CAK9092651.1"/>
    <property type="molecule type" value="Genomic_DNA"/>
</dbReference>
<accession>A0ABP0R0C7</accession>
<reference evidence="2 3" key="1">
    <citation type="submission" date="2024-02" db="EMBL/GenBank/DDBJ databases">
        <authorList>
            <person name="Chen Y."/>
            <person name="Shah S."/>
            <person name="Dougan E. K."/>
            <person name="Thang M."/>
            <person name="Chan C."/>
        </authorList>
    </citation>
    <scope>NUCLEOTIDE SEQUENCE [LARGE SCALE GENOMIC DNA]</scope>
</reference>
<feature type="compositionally biased region" description="Acidic residues" evidence="1">
    <location>
        <begin position="1024"/>
        <end position="1037"/>
    </location>
</feature>
<protein>
    <submittedName>
        <fullName evidence="2">Cation channel sperm-associated protein 1</fullName>
    </submittedName>
</protein>
<dbReference type="Proteomes" id="UP001642464">
    <property type="component" value="Unassembled WGS sequence"/>
</dbReference>
<keyword evidence="3" id="KW-1185">Reference proteome</keyword>
<evidence type="ECO:0000313" key="3">
    <source>
        <dbReference type="Proteomes" id="UP001642464"/>
    </source>
</evidence>
<feature type="region of interest" description="Disordered" evidence="1">
    <location>
        <begin position="406"/>
        <end position="440"/>
    </location>
</feature>
<feature type="region of interest" description="Disordered" evidence="1">
    <location>
        <begin position="1017"/>
        <end position="1057"/>
    </location>
</feature>
<comment type="caution">
    <text evidence="2">The sequence shown here is derived from an EMBL/GenBank/DDBJ whole genome shotgun (WGS) entry which is preliminary data.</text>
</comment>
<feature type="region of interest" description="Disordered" evidence="1">
    <location>
        <begin position="226"/>
        <end position="273"/>
    </location>
</feature>
<proteinExistence type="predicted"/>
<feature type="region of interest" description="Disordered" evidence="1">
    <location>
        <begin position="361"/>
        <end position="383"/>
    </location>
</feature>
<evidence type="ECO:0000313" key="2">
    <source>
        <dbReference type="EMBL" id="CAK9092651.1"/>
    </source>
</evidence>
<feature type="compositionally biased region" description="Polar residues" evidence="1">
    <location>
        <begin position="421"/>
        <end position="438"/>
    </location>
</feature>
<name>A0ABP0R0C7_9DINO</name>